<gene>
    <name evidence="1" type="ORF">ACE1CC_09165</name>
</gene>
<protein>
    <submittedName>
        <fullName evidence="1">Uncharacterized protein</fullName>
    </submittedName>
</protein>
<dbReference type="EMBL" id="JBHFNQ010000066">
    <property type="protein sequence ID" value="MFB2877047.1"/>
    <property type="molecule type" value="Genomic_DNA"/>
</dbReference>
<dbReference type="RefSeq" id="WP_413270157.1">
    <property type="nucleotide sequence ID" value="NZ_JBHFNQ010000066.1"/>
</dbReference>
<name>A0ABV4X3N6_9CYAN</name>
<sequence length="57" mass="6832">MMRVEAIALAQELERSLFTKEKNPHYIQLTKCSVTEITIQIFYRVYATFRLANCYWV</sequence>
<dbReference type="Proteomes" id="UP001576774">
    <property type="component" value="Unassembled WGS sequence"/>
</dbReference>
<comment type="caution">
    <text evidence="1">The sequence shown here is derived from an EMBL/GenBank/DDBJ whole genome shotgun (WGS) entry which is preliminary data.</text>
</comment>
<organism evidence="1 2">
    <name type="scientific">Floridaenema aerugineum BLCC-F46</name>
    <dbReference type="NCBI Taxonomy" id="3153654"/>
    <lineage>
        <taxon>Bacteria</taxon>
        <taxon>Bacillati</taxon>
        <taxon>Cyanobacteriota</taxon>
        <taxon>Cyanophyceae</taxon>
        <taxon>Oscillatoriophycideae</taxon>
        <taxon>Aerosakkonematales</taxon>
        <taxon>Aerosakkonemataceae</taxon>
        <taxon>Floridanema</taxon>
        <taxon>Floridanema aerugineum</taxon>
    </lineage>
</organism>
<proteinExistence type="predicted"/>
<evidence type="ECO:0000313" key="1">
    <source>
        <dbReference type="EMBL" id="MFB2877047.1"/>
    </source>
</evidence>
<reference evidence="1 2" key="1">
    <citation type="submission" date="2024-09" db="EMBL/GenBank/DDBJ databases">
        <title>Floridaenema gen nov. (Aerosakkonemataceae, Aerosakkonematales ord. nov., Cyanobacteria) from benthic tropical and subtropical fresh waters, with the description of four new species.</title>
        <authorList>
            <person name="Moretto J.A."/>
            <person name="Berthold D.E."/>
            <person name="Lefler F.W."/>
            <person name="Huang I.-S."/>
            <person name="Laughinghouse H. IV."/>
        </authorList>
    </citation>
    <scope>NUCLEOTIDE SEQUENCE [LARGE SCALE GENOMIC DNA]</scope>
    <source>
        <strain evidence="1 2">BLCC-F46</strain>
    </source>
</reference>
<evidence type="ECO:0000313" key="2">
    <source>
        <dbReference type="Proteomes" id="UP001576774"/>
    </source>
</evidence>
<accession>A0ABV4X3N6</accession>
<keyword evidence="2" id="KW-1185">Reference proteome</keyword>